<dbReference type="PIRSF" id="PIRSF000429">
    <property type="entry name" value="Ac-CoA_Ac_transf"/>
    <property type="match status" value="1"/>
</dbReference>
<feature type="active site" description="Proton acceptor" evidence="4">
    <location>
        <position position="356"/>
    </location>
</feature>
<dbReference type="OrthoDB" id="9764892at2"/>
<dbReference type="Pfam" id="PF00108">
    <property type="entry name" value="Thiolase_N"/>
    <property type="match status" value="1"/>
</dbReference>
<dbReference type="InterPro" id="IPR020617">
    <property type="entry name" value="Thiolase_C"/>
</dbReference>
<dbReference type="InterPro" id="IPR020613">
    <property type="entry name" value="Thiolase_CS"/>
</dbReference>
<gene>
    <name evidence="8" type="ORF">SAMN05660862_3044</name>
</gene>
<dbReference type="InterPro" id="IPR002155">
    <property type="entry name" value="Thiolase"/>
</dbReference>
<dbReference type="AlphaFoldDB" id="A0A1X7KN86"/>
<proteinExistence type="inferred from homology"/>
<keyword evidence="2 5" id="KW-0808">Transferase</keyword>
<dbReference type="PROSITE" id="PS00098">
    <property type="entry name" value="THIOLASE_1"/>
    <property type="match status" value="1"/>
</dbReference>
<feature type="domain" description="Thiolase N-terminal" evidence="6">
    <location>
        <begin position="4"/>
        <end position="226"/>
    </location>
</feature>
<dbReference type="PANTHER" id="PTHR43365:SF1">
    <property type="entry name" value="ACETYL-COA C-ACYLTRANSFERASE"/>
    <property type="match status" value="1"/>
</dbReference>
<dbReference type="NCBIfam" id="NF006090">
    <property type="entry name" value="PRK08242.1"/>
    <property type="match status" value="1"/>
</dbReference>
<evidence type="ECO:0000259" key="6">
    <source>
        <dbReference type="Pfam" id="PF00108"/>
    </source>
</evidence>
<dbReference type="SUPFAM" id="SSF53901">
    <property type="entry name" value="Thiolase-like"/>
    <property type="match status" value="2"/>
</dbReference>
<evidence type="ECO:0000256" key="2">
    <source>
        <dbReference type="ARBA" id="ARBA00022679"/>
    </source>
</evidence>
<evidence type="ECO:0000256" key="1">
    <source>
        <dbReference type="ARBA" id="ARBA00010982"/>
    </source>
</evidence>
<protein>
    <submittedName>
        <fullName evidence="8">Acetyl-CoA C-acetyltransferase</fullName>
    </submittedName>
</protein>
<dbReference type="Gene3D" id="3.40.47.10">
    <property type="match status" value="2"/>
</dbReference>
<dbReference type="PANTHER" id="PTHR43365">
    <property type="entry name" value="BLR7806 PROTEIN"/>
    <property type="match status" value="1"/>
</dbReference>
<comment type="similarity">
    <text evidence="1 5">Belongs to the thiolase-like superfamily. Thiolase family.</text>
</comment>
<dbReference type="InterPro" id="IPR016039">
    <property type="entry name" value="Thiolase-like"/>
</dbReference>
<feature type="domain" description="Thiolase C-terminal" evidence="7">
    <location>
        <begin position="278"/>
        <end position="399"/>
    </location>
</feature>
<evidence type="ECO:0000256" key="3">
    <source>
        <dbReference type="ARBA" id="ARBA00023315"/>
    </source>
</evidence>
<sequence>MEAYIFDAVRTVRGKGNRKGALISVPPVQLGAQLMKHLRDKHQLDTEQVEELIMGCVTQVADQGANIAKSIAQVSTYGDHLSAYTVNRFCGSGLEAINQAAAYVKAGFKELVFAGGVESMSRVPIGSDGGAMSADPRVALPAYFVPQGISADLIATKFGYTRGDLDLFAVASQERALHAEKNGYFTNSRIPVTDINGLPLLEHDENIRTTSMDSLKALNPSFESMGQWGGFDAVAIDRYPEIEAINHVHHAGNSSAIVDGAAIAVIGSKKAGESLGIKPRARIKSMAVFGTDPTVMLTGPVPASQKALQAAGMQASDIDLYEVNEAFAVVPLYFMDQLGVPHERLNVNGGAIALGHPLGATGAMLLGILLDELERRQLQTGLVSLCIGGGMGITTIIERCEP</sequence>
<keyword evidence="9" id="KW-1185">Reference proteome</keyword>
<dbReference type="CDD" id="cd00751">
    <property type="entry name" value="thiolase"/>
    <property type="match status" value="1"/>
</dbReference>
<dbReference type="STRING" id="561061.SAMN05660862_3044"/>
<dbReference type="EMBL" id="FXAU01000006">
    <property type="protein sequence ID" value="SMG42814.1"/>
    <property type="molecule type" value="Genomic_DNA"/>
</dbReference>
<evidence type="ECO:0000256" key="5">
    <source>
        <dbReference type="RuleBase" id="RU003557"/>
    </source>
</evidence>
<dbReference type="Pfam" id="PF02803">
    <property type="entry name" value="Thiolase_C"/>
    <property type="match status" value="1"/>
</dbReference>
<dbReference type="PROSITE" id="PS00737">
    <property type="entry name" value="THIOLASE_2"/>
    <property type="match status" value="1"/>
</dbReference>
<accession>A0A1X7KN86</accession>
<feature type="active site" description="Acyl-thioester intermediate" evidence="4">
    <location>
        <position position="90"/>
    </location>
</feature>
<reference evidence="8 9" key="1">
    <citation type="submission" date="2017-04" db="EMBL/GenBank/DDBJ databases">
        <authorList>
            <person name="Afonso C.L."/>
            <person name="Miller P.J."/>
            <person name="Scott M.A."/>
            <person name="Spackman E."/>
            <person name="Goraichik I."/>
            <person name="Dimitrov K.M."/>
            <person name="Suarez D.L."/>
            <person name="Swayne D.E."/>
        </authorList>
    </citation>
    <scope>NUCLEOTIDE SEQUENCE [LARGE SCALE GENOMIC DNA]</scope>
    <source>
        <strain evidence="8 9">DSM 22418</strain>
    </source>
</reference>
<dbReference type="InterPro" id="IPR020616">
    <property type="entry name" value="Thiolase_N"/>
</dbReference>
<keyword evidence="3 5" id="KW-0012">Acyltransferase</keyword>
<evidence type="ECO:0000313" key="9">
    <source>
        <dbReference type="Proteomes" id="UP000192980"/>
    </source>
</evidence>
<dbReference type="InterPro" id="IPR020615">
    <property type="entry name" value="Thiolase_acyl_enz_int_AS"/>
</dbReference>
<evidence type="ECO:0000256" key="4">
    <source>
        <dbReference type="PIRSR" id="PIRSR000429-1"/>
    </source>
</evidence>
<name>A0A1X7KN86_9SPHI</name>
<dbReference type="GO" id="GO:0003988">
    <property type="term" value="F:acetyl-CoA C-acyltransferase activity"/>
    <property type="evidence" value="ECO:0007669"/>
    <property type="project" value="UniProtKB-ARBA"/>
</dbReference>
<dbReference type="NCBIfam" id="TIGR01930">
    <property type="entry name" value="AcCoA-C-Actrans"/>
    <property type="match status" value="1"/>
</dbReference>
<dbReference type="Proteomes" id="UP000192980">
    <property type="component" value="Unassembled WGS sequence"/>
</dbReference>
<feature type="active site" description="Proton acceptor" evidence="4">
    <location>
        <position position="386"/>
    </location>
</feature>
<evidence type="ECO:0000259" key="7">
    <source>
        <dbReference type="Pfam" id="PF02803"/>
    </source>
</evidence>
<evidence type="ECO:0000313" key="8">
    <source>
        <dbReference type="EMBL" id="SMG42814.1"/>
    </source>
</evidence>
<organism evidence="8 9">
    <name type="scientific">Sphingobacterium psychroaquaticum</name>
    <dbReference type="NCBI Taxonomy" id="561061"/>
    <lineage>
        <taxon>Bacteria</taxon>
        <taxon>Pseudomonadati</taxon>
        <taxon>Bacteroidota</taxon>
        <taxon>Sphingobacteriia</taxon>
        <taxon>Sphingobacteriales</taxon>
        <taxon>Sphingobacteriaceae</taxon>
        <taxon>Sphingobacterium</taxon>
    </lineage>
</organism>